<evidence type="ECO:0000313" key="1">
    <source>
        <dbReference type="EMBL" id="KPX07955.1"/>
    </source>
</evidence>
<dbReference type="EMBL" id="LJQC01000166">
    <property type="protein sequence ID" value="KPX07955.1"/>
    <property type="molecule type" value="Genomic_DNA"/>
</dbReference>
<comment type="caution">
    <text evidence="1">The sequence shown here is derived from an EMBL/GenBank/DDBJ whole genome shotgun (WGS) entry which is preliminary data.</text>
</comment>
<gene>
    <name evidence="1" type="ORF">ALO75_05123</name>
</gene>
<sequence>MTRPRADRLEAWSRLASDLDMSLLPLISREVGLSEVIDLAPQLIAGQVRGRIVVDTAR</sequence>
<proteinExistence type="predicted"/>
<dbReference type="Gene3D" id="3.90.180.10">
    <property type="entry name" value="Medium-chain alcohol dehydrogenases, catalytic domain"/>
    <property type="match status" value="1"/>
</dbReference>
<organism evidence="1 2">
    <name type="scientific">Pseudomonas syringae pv. coryli</name>
    <dbReference type="NCBI Taxonomy" id="317659"/>
    <lineage>
        <taxon>Bacteria</taxon>
        <taxon>Pseudomonadati</taxon>
        <taxon>Pseudomonadota</taxon>
        <taxon>Gammaproteobacteria</taxon>
        <taxon>Pseudomonadales</taxon>
        <taxon>Pseudomonadaceae</taxon>
        <taxon>Pseudomonas</taxon>
    </lineage>
</organism>
<name>A0A0P9R957_9PSED</name>
<keyword evidence="2" id="KW-1185">Reference proteome</keyword>
<reference evidence="1 2" key="1">
    <citation type="submission" date="2015-09" db="EMBL/GenBank/DDBJ databases">
        <title>Genome announcement of multiple Pseudomonas syringae strains.</title>
        <authorList>
            <person name="Thakur S."/>
            <person name="Wang P.W."/>
            <person name="Gong Y."/>
            <person name="Weir B.S."/>
            <person name="Guttman D.S."/>
        </authorList>
    </citation>
    <scope>NUCLEOTIDE SEQUENCE [LARGE SCALE GENOMIC DNA]</scope>
    <source>
        <strain evidence="1 2">ICMP17001</strain>
    </source>
</reference>
<accession>A0A0P9R957</accession>
<dbReference type="Proteomes" id="UP000051335">
    <property type="component" value="Unassembled WGS sequence"/>
</dbReference>
<evidence type="ECO:0000313" key="2">
    <source>
        <dbReference type="Proteomes" id="UP000051335"/>
    </source>
</evidence>
<dbReference type="AlphaFoldDB" id="A0A0P9R957"/>
<dbReference type="Gene3D" id="3.40.50.720">
    <property type="entry name" value="NAD(P)-binding Rossmann-like Domain"/>
    <property type="match status" value="1"/>
</dbReference>
<dbReference type="PATRIC" id="fig|317659.3.peg.5279"/>
<protein>
    <submittedName>
        <fullName evidence="1">Alcohol dehydrogenase</fullName>
    </submittedName>
</protein>